<protein>
    <submittedName>
        <fullName evidence="11">Putative ATPbinding transport protein</fullName>
    </submittedName>
</protein>
<dbReference type="SUPFAM" id="SSF161098">
    <property type="entry name" value="MetI-like"/>
    <property type="match status" value="1"/>
</dbReference>
<feature type="transmembrane region" description="Helical" evidence="9">
    <location>
        <begin position="258"/>
        <end position="279"/>
    </location>
</feature>
<dbReference type="EMBL" id="HF548330">
    <property type="protein sequence ID" value="CCO21798.1"/>
    <property type="molecule type" value="Genomic_DNA"/>
</dbReference>
<evidence type="ECO:0000256" key="4">
    <source>
        <dbReference type="ARBA" id="ARBA00022475"/>
    </source>
</evidence>
<keyword evidence="3" id="KW-0813">Transport</keyword>
<dbReference type="PROSITE" id="PS50928">
    <property type="entry name" value="ABC_TM1"/>
    <property type="match status" value="1"/>
</dbReference>
<feature type="transmembrane region" description="Helical" evidence="9">
    <location>
        <begin position="21"/>
        <end position="43"/>
    </location>
</feature>
<dbReference type="GO" id="GO:0055085">
    <property type="term" value="P:transmembrane transport"/>
    <property type="evidence" value="ECO:0007669"/>
    <property type="project" value="InterPro"/>
</dbReference>
<evidence type="ECO:0000313" key="11">
    <source>
        <dbReference type="EMBL" id="CCO21798.1"/>
    </source>
</evidence>
<gene>
    <name evidence="11" type="ORF">BN138_986</name>
</gene>
<evidence type="ECO:0000256" key="5">
    <source>
        <dbReference type="ARBA" id="ARBA00022597"/>
    </source>
</evidence>
<evidence type="ECO:0000259" key="10">
    <source>
        <dbReference type="PROSITE" id="PS50928"/>
    </source>
</evidence>
<dbReference type="Gene3D" id="1.10.3720.10">
    <property type="entry name" value="MetI-like"/>
    <property type="match status" value="1"/>
</dbReference>
<evidence type="ECO:0000256" key="6">
    <source>
        <dbReference type="ARBA" id="ARBA00022692"/>
    </source>
</evidence>
<keyword evidence="8 9" id="KW-0472">Membrane</keyword>
<dbReference type="Pfam" id="PF00528">
    <property type="entry name" value="BPD_transp_1"/>
    <property type="match status" value="1"/>
</dbReference>
<reference evidence="11" key="2">
    <citation type="journal article" date="2013" name="Biotechnol. Biofuels">
        <title>Mining for hemicellulases in the fungus-growing termite Pseudacanthotermes militaris using functional metagenomics.</title>
        <authorList>
            <person name="Bastien G."/>
            <person name="Arnal G."/>
            <person name="Bozonnet S."/>
            <person name="Laguerre S."/>
            <person name="Ferreira F."/>
            <person name="Faure R."/>
            <person name="Henrissat B."/>
            <person name="Lefevre F."/>
            <person name="Robe P."/>
            <person name="Bouchez O."/>
            <person name="Noirot C."/>
            <person name="Dumon C."/>
            <person name="O'Donohue M."/>
        </authorList>
    </citation>
    <scope>NUCLEOTIDE SEQUENCE</scope>
</reference>
<sequence>MKMRLSEALTAPGRRSSQLRAVSMVMMYLLTIVIVFMVDLPIISMISTAFKSEEAVRSSVSLFPAAGEFTLENFIHIFSDSEFRLAMFNSMFIALCTSAVMVFVASMAGYALSRFRGRVFMLFGAMLIVTEAFPVMLRLIPMFRMYVDAGLMNTHIAVILCHIAQSLAFCTMMTRGFYESSVPRDMEEAAMVDGCSRFGTYLRIALPVSLPGIATIAIYSFLDSWNEYMYANLLLREDTLQTLTLYVSGFSGKSGVNWSMLSAASTLASLPAMAFLLFAQKYLIQGMTDGAVKG</sequence>
<proteinExistence type="inferred from homology"/>
<feature type="transmembrane region" description="Helical" evidence="9">
    <location>
        <begin position="157"/>
        <end position="178"/>
    </location>
</feature>
<name>S0DEM9_9ZZZZ</name>
<dbReference type="PANTHER" id="PTHR32243:SF50">
    <property type="entry name" value="MALTOSE_MALTODEXTRIN TRANSPORT SYSTEM PERMEASE PROTEIN MALG"/>
    <property type="match status" value="1"/>
</dbReference>
<dbReference type="InterPro" id="IPR050901">
    <property type="entry name" value="BP-dep_ABC_trans_perm"/>
</dbReference>
<feature type="transmembrane region" description="Helical" evidence="9">
    <location>
        <begin position="198"/>
        <end position="222"/>
    </location>
</feature>
<feature type="transmembrane region" description="Helical" evidence="9">
    <location>
        <begin position="91"/>
        <end position="112"/>
    </location>
</feature>
<keyword evidence="4" id="KW-1003">Cell membrane</keyword>
<evidence type="ECO:0000256" key="7">
    <source>
        <dbReference type="ARBA" id="ARBA00022989"/>
    </source>
</evidence>
<evidence type="ECO:0000256" key="9">
    <source>
        <dbReference type="SAM" id="Phobius"/>
    </source>
</evidence>
<feature type="domain" description="ABC transmembrane type-1" evidence="10">
    <location>
        <begin position="87"/>
        <end position="279"/>
    </location>
</feature>
<reference evidence="11" key="1">
    <citation type="submission" date="2012-10" db="EMBL/GenBank/DDBJ databases">
        <authorList>
            <person name="Sandrine L."/>
        </authorList>
    </citation>
    <scope>NUCLEOTIDE SEQUENCE</scope>
</reference>
<dbReference type="PANTHER" id="PTHR32243">
    <property type="entry name" value="MALTOSE TRANSPORT SYSTEM PERMEASE-RELATED"/>
    <property type="match status" value="1"/>
</dbReference>
<evidence type="ECO:0000256" key="1">
    <source>
        <dbReference type="ARBA" id="ARBA00004651"/>
    </source>
</evidence>
<dbReference type="InterPro" id="IPR000515">
    <property type="entry name" value="MetI-like"/>
</dbReference>
<organism evidence="11">
    <name type="scientific">termite gut metagenome</name>
    <dbReference type="NCBI Taxonomy" id="433724"/>
    <lineage>
        <taxon>unclassified sequences</taxon>
        <taxon>metagenomes</taxon>
        <taxon>organismal metagenomes</taxon>
    </lineage>
</organism>
<comment type="similarity">
    <text evidence="2">Belongs to the binding-protein-dependent transport system permease family. MalFG subfamily.</text>
</comment>
<dbReference type="AlphaFoldDB" id="S0DEM9"/>
<dbReference type="CDD" id="cd06261">
    <property type="entry name" value="TM_PBP2"/>
    <property type="match status" value="1"/>
</dbReference>
<keyword evidence="6 9" id="KW-0812">Transmembrane</keyword>
<keyword evidence="7 9" id="KW-1133">Transmembrane helix</keyword>
<feature type="transmembrane region" description="Helical" evidence="9">
    <location>
        <begin position="119"/>
        <end position="137"/>
    </location>
</feature>
<evidence type="ECO:0000256" key="3">
    <source>
        <dbReference type="ARBA" id="ARBA00022448"/>
    </source>
</evidence>
<evidence type="ECO:0000256" key="2">
    <source>
        <dbReference type="ARBA" id="ARBA00009047"/>
    </source>
</evidence>
<dbReference type="GO" id="GO:0005886">
    <property type="term" value="C:plasma membrane"/>
    <property type="evidence" value="ECO:0007669"/>
    <property type="project" value="UniProtKB-SubCell"/>
</dbReference>
<keyword evidence="5" id="KW-0762">Sugar transport</keyword>
<evidence type="ECO:0000256" key="8">
    <source>
        <dbReference type="ARBA" id="ARBA00023136"/>
    </source>
</evidence>
<accession>S0DEM9</accession>
<comment type="subcellular location">
    <subcellularLocation>
        <location evidence="1">Cell membrane</location>
        <topology evidence="1">Multi-pass membrane protein</topology>
    </subcellularLocation>
</comment>
<dbReference type="InterPro" id="IPR035906">
    <property type="entry name" value="MetI-like_sf"/>
</dbReference>